<evidence type="ECO:0000313" key="3">
    <source>
        <dbReference type="Proteomes" id="UP001151760"/>
    </source>
</evidence>
<dbReference type="Proteomes" id="UP001151760">
    <property type="component" value="Unassembled WGS sequence"/>
</dbReference>
<dbReference type="InterPro" id="IPR013103">
    <property type="entry name" value="RVT_2"/>
</dbReference>
<gene>
    <name evidence="2" type="ORF">Tco_0749632</name>
</gene>
<evidence type="ECO:0000259" key="1">
    <source>
        <dbReference type="Pfam" id="PF07727"/>
    </source>
</evidence>
<dbReference type="EMBL" id="BQNB010010874">
    <property type="protein sequence ID" value="GJS83091.1"/>
    <property type="molecule type" value="Genomic_DNA"/>
</dbReference>
<reference evidence="2" key="1">
    <citation type="journal article" date="2022" name="Int. J. Mol. Sci.">
        <title>Draft Genome of Tanacetum Coccineum: Genomic Comparison of Closely Related Tanacetum-Family Plants.</title>
        <authorList>
            <person name="Yamashiro T."/>
            <person name="Shiraishi A."/>
            <person name="Nakayama K."/>
            <person name="Satake H."/>
        </authorList>
    </citation>
    <scope>NUCLEOTIDE SEQUENCE</scope>
</reference>
<protein>
    <submittedName>
        <fullName evidence="2">Retrovirus-related pol polyprotein from transposon TNT 1-94</fullName>
    </submittedName>
</protein>
<evidence type="ECO:0000313" key="2">
    <source>
        <dbReference type="EMBL" id="GJS83091.1"/>
    </source>
</evidence>
<sequence length="162" mass="18358">MLTLPQANPRKWEGNCSPFTTVISEGAHAVTESLLAFQIPLPDNSDAILKNTVRSCCQVDSSYSLTTLSGDTRLTLLTKQRIRAFVGWIEGYRRMKFMCIERLDVWIFITLSDNILIIPLKWIFKIKLDEYGDVLKNKARLVAKGYRQEAGIDFCESFASGC</sequence>
<feature type="domain" description="Reverse transcriptase Ty1/copia-type" evidence="1">
    <location>
        <begin position="104"/>
        <end position="159"/>
    </location>
</feature>
<name>A0ABQ4Z003_9ASTR</name>
<organism evidence="2 3">
    <name type="scientific">Tanacetum coccineum</name>
    <dbReference type="NCBI Taxonomy" id="301880"/>
    <lineage>
        <taxon>Eukaryota</taxon>
        <taxon>Viridiplantae</taxon>
        <taxon>Streptophyta</taxon>
        <taxon>Embryophyta</taxon>
        <taxon>Tracheophyta</taxon>
        <taxon>Spermatophyta</taxon>
        <taxon>Magnoliopsida</taxon>
        <taxon>eudicotyledons</taxon>
        <taxon>Gunneridae</taxon>
        <taxon>Pentapetalae</taxon>
        <taxon>asterids</taxon>
        <taxon>campanulids</taxon>
        <taxon>Asterales</taxon>
        <taxon>Asteraceae</taxon>
        <taxon>Asteroideae</taxon>
        <taxon>Anthemideae</taxon>
        <taxon>Anthemidinae</taxon>
        <taxon>Tanacetum</taxon>
    </lineage>
</organism>
<dbReference type="Pfam" id="PF07727">
    <property type="entry name" value="RVT_2"/>
    <property type="match status" value="1"/>
</dbReference>
<reference evidence="2" key="2">
    <citation type="submission" date="2022-01" db="EMBL/GenBank/DDBJ databases">
        <authorList>
            <person name="Yamashiro T."/>
            <person name="Shiraishi A."/>
            <person name="Satake H."/>
            <person name="Nakayama K."/>
        </authorList>
    </citation>
    <scope>NUCLEOTIDE SEQUENCE</scope>
</reference>
<accession>A0ABQ4Z003</accession>
<comment type="caution">
    <text evidence="2">The sequence shown here is derived from an EMBL/GenBank/DDBJ whole genome shotgun (WGS) entry which is preliminary data.</text>
</comment>
<keyword evidence="3" id="KW-1185">Reference proteome</keyword>
<proteinExistence type="predicted"/>